<dbReference type="SUPFAM" id="SSF50249">
    <property type="entry name" value="Nucleic acid-binding proteins"/>
    <property type="match status" value="1"/>
</dbReference>
<keyword evidence="4" id="KW-1185">Reference proteome</keyword>
<dbReference type="Pfam" id="PF12172">
    <property type="entry name" value="zf-ChsH2"/>
    <property type="match status" value="1"/>
</dbReference>
<dbReference type="PANTHER" id="PTHR34075:SF5">
    <property type="entry name" value="BLR3430 PROTEIN"/>
    <property type="match status" value="1"/>
</dbReference>
<gene>
    <name evidence="3" type="ORF">RB614_04990</name>
</gene>
<dbReference type="Gene3D" id="6.10.30.10">
    <property type="match status" value="1"/>
</dbReference>
<dbReference type="EMBL" id="JAVHUY010000004">
    <property type="protein sequence ID" value="MDQ7903875.1"/>
    <property type="molecule type" value="Genomic_DNA"/>
</dbReference>
<proteinExistence type="predicted"/>
<dbReference type="RefSeq" id="WP_308711154.1">
    <property type="nucleotide sequence ID" value="NZ_JAVHUY010000004.1"/>
</dbReference>
<evidence type="ECO:0000259" key="2">
    <source>
        <dbReference type="Pfam" id="PF12172"/>
    </source>
</evidence>
<reference evidence="3 4" key="1">
    <citation type="submission" date="2023-08" db="EMBL/GenBank/DDBJ databases">
        <title>Phytohabitans sansha sp. nov., isolated from marine sediment.</title>
        <authorList>
            <person name="Zhao Y."/>
            <person name="Yi K."/>
        </authorList>
    </citation>
    <scope>NUCLEOTIDE SEQUENCE [LARGE SCALE GENOMIC DNA]</scope>
    <source>
        <strain evidence="3 4">ZYX-F-186</strain>
    </source>
</reference>
<dbReference type="InterPro" id="IPR022002">
    <property type="entry name" value="ChsH2_Znr"/>
</dbReference>
<protein>
    <submittedName>
        <fullName evidence="3">OB-fold domain-containing protein</fullName>
    </submittedName>
</protein>
<name>A0ABU0ZC19_9ACTN</name>
<dbReference type="PANTHER" id="PTHR34075">
    <property type="entry name" value="BLR3430 PROTEIN"/>
    <property type="match status" value="1"/>
</dbReference>
<evidence type="ECO:0000259" key="1">
    <source>
        <dbReference type="Pfam" id="PF01796"/>
    </source>
</evidence>
<evidence type="ECO:0000313" key="3">
    <source>
        <dbReference type="EMBL" id="MDQ7903875.1"/>
    </source>
</evidence>
<sequence>MTTADDTTFWAQARAGRLVFQHCAGCGYVRWPAAGVCPECLGREYEWKPVEPVGTVWSYAVYHRAYSAALKGAVPYNVALVELACGVRLLTRLVGEPAVGSPVRARFEEVGEHGVVPVFAPLPTAA</sequence>
<organism evidence="3 4">
    <name type="scientific">Phytohabitans maris</name>
    <dbReference type="NCBI Taxonomy" id="3071409"/>
    <lineage>
        <taxon>Bacteria</taxon>
        <taxon>Bacillati</taxon>
        <taxon>Actinomycetota</taxon>
        <taxon>Actinomycetes</taxon>
        <taxon>Micromonosporales</taxon>
        <taxon>Micromonosporaceae</taxon>
    </lineage>
</organism>
<evidence type="ECO:0000313" key="4">
    <source>
        <dbReference type="Proteomes" id="UP001230908"/>
    </source>
</evidence>
<dbReference type="InterPro" id="IPR052513">
    <property type="entry name" value="Thioester_dehydratase-like"/>
</dbReference>
<dbReference type="Proteomes" id="UP001230908">
    <property type="component" value="Unassembled WGS sequence"/>
</dbReference>
<dbReference type="InterPro" id="IPR002878">
    <property type="entry name" value="ChsH2_C"/>
</dbReference>
<feature type="domain" description="ChsH2 C-terminal OB-fold" evidence="1">
    <location>
        <begin position="47"/>
        <end position="108"/>
    </location>
</feature>
<dbReference type="InterPro" id="IPR012340">
    <property type="entry name" value="NA-bd_OB-fold"/>
</dbReference>
<dbReference type="Pfam" id="PF01796">
    <property type="entry name" value="OB_ChsH2_C"/>
    <property type="match status" value="1"/>
</dbReference>
<comment type="caution">
    <text evidence="3">The sequence shown here is derived from an EMBL/GenBank/DDBJ whole genome shotgun (WGS) entry which is preliminary data.</text>
</comment>
<feature type="domain" description="ChsH2 rubredoxin-like zinc ribbon" evidence="2">
    <location>
        <begin position="10"/>
        <end position="46"/>
    </location>
</feature>
<accession>A0ABU0ZC19</accession>